<name>X1BHI9_9ZZZZ</name>
<evidence type="ECO:0000259" key="1">
    <source>
        <dbReference type="PROSITE" id="PS51379"/>
    </source>
</evidence>
<dbReference type="EMBL" id="BART01013750">
    <property type="protein sequence ID" value="GAG80677.1"/>
    <property type="molecule type" value="Genomic_DNA"/>
</dbReference>
<dbReference type="InterPro" id="IPR017896">
    <property type="entry name" value="4Fe4S_Fe-S-bd"/>
</dbReference>
<dbReference type="InterPro" id="IPR017900">
    <property type="entry name" value="4Fe4S_Fe_S_CS"/>
</dbReference>
<accession>X1BHI9</accession>
<dbReference type="PROSITE" id="PS00198">
    <property type="entry name" value="4FE4S_FER_1"/>
    <property type="match status" value="1"/>
</dbReference>
<dbReference type="PANTHER" id="PTHR42827:SF1">
    <property type="entry name" value="IRON-SULFUR CLUSTER-BINDING PROTEIN"/>
    <property type="match status" value="1"/>
</dbReference>
<proteinExistence type="predicted"/>
<evidence type="ECO:0000313" key="2">
    <source>
        <dbReference type="EMBL" id="GAG80677.1"/>
    </source>
</evidence>
<dbReference type="AlphaFoldDB" id="X1BHI9"/>
<organism evidence="2">
    <name type="scientific">marine sediment metagenome</name>
    <dbReference type="NCBI Taxonomy" id="412755"/>
    <lineage>
        <taxon>unclassified sequences</taxon>
        <taxon>metagenomes</taxon>
        <taxon>ecological metagenomes</taxon>
    </lineage>
</organism>
<dbReference type="SUPFAM" id="SSF46548">
    <property type="entry name" value="alpha-helical ferredoxin"/>
    <property type="match status" value="1"/>
</dbReference>
<gene>
    <name evidence="2" type="ORF">S01H4_27918</name>
</gene>
<dbReference type="PROSITE" id="PS51379">
    <property type="entry name" value="4FE4S_FER_2"/>
    <property type="match status" value="1"/>
</dbReference>
<dbReference type="PANTHER" id="PTHR42827">
    <property type="entry name" value="IRON-SULFUR CLUSTER-BINDING PROTEIN-RELATED"/>
    <property type="match status" value="1"/>
</dbReference>
<sequence>AANPACFNEIIPHGKSMPRSIFRLKNHHTNLVHRAYHSLYKFLDITGVRLAHYVESLGYYSISIPSYNPLAIENFQPWGIISLKHAGLAAGLGKIAKNGLLIHPIHGTLLRLSAVITTAKLIANPIMEDNVCKECNLCVDKCPNKAFDESGNFKKMTCLPNTVKHGINILHPYDQDYIKNIELISNTFLLEYTIGCTTCLDVCPINKKHLSKL</sequence>
<dbReference type="Pfam" id="PF13484">
    <property type="entry name" value="Fer4_16"/>
    <property type="match status" value="1"/>
</dbReference>
<feature type="non-terminal residue" evidence="2">
    <location>
        <position position="1"/>
    </location>
</feature>
<feature type="domain" description="4Fe-4S ferredoxin-type" evidence="1">
    <location>
        <begin position="123"/>
        <end position="152"/>
    </location>
</feature>
<comment type="caution">
    <text evidence="2">The sequence shown here is derived from an EMBL/GenBank/DDBJ whole genome shotgun (WGS) entry which is preliminary data.</text>
</comment>
<reference evidence="2" key="1">
    <citation type="journal article" date="2014" name="Front. Microbiol.">
        <title>High frequency of phylogenetically diverse reductive dehalogenase-homologous genes in deep subseafloor sedimentary metagenomes.</title>
        <authorList>
            <person name="Kawai M."/>
            <person name="Futagami T."/>
            <person name="Toyoda A."/>
            <person name="Takaki Y."/>
            <person name="Nishi S."/>
            <person name="Hori S."/>
            <person name="Arai W."/>
            <person name="Tsubouchi T."/>
            <person name="Morono Y."/>
            <person name="Uchiyama I."/>
            <person name="Ito T."/>
            <person name="Fujiyama A."/>
            <person name="Inagaki F."/>
            <person name="Takami H."/>
        </authorList>
    </citation>
    <scope>NUCLEOTIDE SEQUENCE</scope>
    <source>
        <strain evidence="2">Expedition CK06-06</strain>
    </source>
</reference>
<protein>
    <recommendedName>
        <fullName evidence="1">4Fe-4S ferredoxin-type domain-containing protein</fullName>
    </recommendedName>
</protein>
<feature type="non-terminal residue" evidence="2">
    <location>
        <position position="213"/>
    </location>
</feature>